<dbReference type="Proteomes" id="UP001371305">
    <property type="component" value="Unassembled WGS sequence"/>
</dbReference>
<keyword evidence="2" id="KW-1185">Reference proteome</keyword>
<evidence type="ECO:0000313" key="2">
    <source>
        <dbReference type="Proteomes" id="UP001371305"/>
    </source>
</evidence>
<dbReference type="EMBL" id="JBBUKT010000016">
    <property type="protein sequence ID" value="MEK7954197.1"/>
    <property type="molecule type" value="Genomic_DNA"/>
</dbReference>
<organism evidence="1 2">
    <name type="scientific">Luteolibacter soli</name>
    <dbReference type="NCBI Taxonomy" id="3135280"/>
    <lineage>
        <taxon>Bacteria</taxon>
        <taxon>Pseudomonadati</taxon>
        <taxon>Verrucomicrobiota</taxon>
        <taxon>Verrucomicrobiia</taxon>
        <taxon>Verrucomicrobiales</taxon>
        <taxon>Verrucomicrobiaceae</taxon>
        <taxon>Luteolibacter</taxon>
    </lineage>
</organism>
<protein>
    <recommendedName>
        <fullName evidence="3">Lipoprotein</fullName>
    </recommendedName>
</protein>
<comment type="caution">
    <text evidence="1">The sequence shown here is derived from an EMBL/GenBank/DDBJ whole genome shotgun (WGS) entry which is preliminary data.</text>
</comment>
<sequence>MNLWKATGWITCLLCSCGANVSQKLPEAPASTFCKVVEDTTSPDGRMAVAVGLNQAEPVDWSRYAERYDDQSLGFSFEPEELALANFLVDLKKDRAVDFLVGNHFGTRAKYNHESYRVAWSEDSKYLIEVQSWRLGTASARLYLLDGKAIASTMDLRPVVNEQLRIVAERNYKVTREKFEKSYEVTLWKQSVDSKGRVTLGAVADVFKSEDDPSVSIQLRFTAKAGKKGELSAENVEVMEKDEEAE</sequence>
<proteinExistence type="predicted"/>
<accession>A0ABU9B4J9</accession>
<reference evidence="1 2" key="1">
    <citation type="submission" date="2024-04" db="EMBL/GenBank/DDBJ databases">
        <title>Luteolibacter sp. isolated from soil.</title>
        <authorList>
            <person name="An J."/>
        </authorList>
    </citation>
    <scope>NUCLEOTIDE SEQUENCE [LARGE SCALE GENOMIC DNA]</scope>
    <source>
        <strain evidence="1 2">Y139</strain>
    </source>
</reference>
<evidence type="ECO:0000313" key="1">
    <source>
        <dbReference type="EMBL" id="MEK7954197.1"/>
    </source>
</evidence>
<gene>
    <name evidence="1" type="ORF">WKV53_27010</name>
</gene>
<name>A0ABU9B4J9_9BACT</name>
<evidence type="ECO:0008006" key="3">
    <source>
        <dbReference type="Google" id="ProtNLM"/>
    </source>
</evidence>
<dbReference type="RefSeq" id="WP_341407965.1">
    <property type="nucleotide sequence ID" value="NZ_JBBUKT010000016.1"/>
</dbReference>
<dbReference type="PROSITE" id="PS51257">
    <property type="entry name" value="PROKAR_LIPOPROTEIN"/>
    <property type="match status" value="1"/>
</dbReference>